<dbReference type="Proteomes" id="UP000730618">
    <property type="component" value="Unassembled WGS sequence"/>
</dbReference>
<proteinExistence type="predicted"/>
<sequence length="78" mass="9064">MDRTLHLRFATYEEAMAYLEERGKLVYFGRVGNRAETYVFNIHLPDGRVNGLFINEDGYDGDNKRRVFLVVIDTNSFG</sequence>
<protein>
    <submittedName>
        <fullName evidence="1">Uncharacterized protein</fullName>
    </submittedName>
</protein>
<name>A0ABN7TUY0_9BACL</name>
<dbReference type="EMBL" id="CAJVCE010000016">
    <property type="protein sequence ID" value="CAG7651271.1"/>
    <property type="molecule type" value="Genomic_DNA"/>
</dbReference>
<evidence type="ECO:0000313" key="2">
    <source>
        <dbReference type="Proteomes" id="UP000730618"/>
    </source>
</evidence>
<evidence type="ECO:0000313" key="1">
    <source>
        <dbReference type="EMBL" id="CAG7651271.1"/>
    </source>
</evidence>
<gene>
    <name evidence="1" type="ORF">PAECIP111802_04922</name>
</gene>
<reference evidence="1 2" key="1">
    <citation type="submission" date="2021-06" db="EMBL/GenBank/DDBJ databases">
        <authorList>
            <person name="Criscuolo A."/>
        </authorList>
    </citation>
    <scope>NUCLEOTIDE SEQUENCE [LARGE SCALE GENOMIC DNA]</scope>
    <source>
        <strain evidence="2">CIP 111802</strain>
    </source>
</reference>
<keyword evidence="2" id="KW-1185">Reference proteome</keyword>
<organism evidence="1 2">
    <name type="scientific">Paenibacillus allorhizosphaerae</name>
    <dbReference type="NCBI Taxonomy" id="2849866"/>
    <lineage>
        <taxon>Bacteria</taxon>
        <taxon>Bacillati</taxon>
        <taxon>Bacillota</taxon>
        <taxon>Bacilli</taxon>
        <taxon>Bacillales</taxon>
        <taxon>Paenibacillaceae</taxon>
        <taxon>Paenibacillus</taxon>
    </lineage>
</organism>
<comment type="caution">
    <text evidence="1">The sequence shown here is derived from an EMBL/GenBank/DDBJ whole genome shotgun (WGS) entry which is preliminary data.</text>
</comment>
<accession>A0ABN7TUY0</accession>